<sequence length="1971" mass="207640">MKGIPQQVCYRTALFIPLLLLGFLSCRGSAINSAGDLEFCGIISAGLGGVVCLDNDTPTNPDDDRLTLFLNPSGNNLGNGYTVAFASGSISPSTAVYGFPNGFVIDPNDPTVPTYQITLTDQNNPNCTFVLTFDNPCYSTCEVQQVEVLDVSCNNNNTPGLEEDDYITMEIIASGTDVSLQYNLIASPGLVLPGSGFYNTPELFQLTPGSAGSGSVSFILTDQGDLTCQYIFSIQDPGTCVSPCAITAPNLLGVQCDDMDTPNDPDDDELLITLNPFGISTSNAYTISGPGLTFLNTIGTYNNPTTFRMVNAAAAPPSFTLMLTDTQDPGCTAQVFVNNTAPCSTPLPCDITNATPGNISCTNGDIINFTLSPNSSTGSQYSLTIPNGTILGQNSGAFSTPVNFSFLPNTPQSSTYNVTIRDVNNSACTSTFAMDNPCDDCNLNGVNVLNVQCADNGTSTVQADDQMVITLQPSGTNLGSGYTIIANGQSTMPSGGNYNSPTTFTLPAGTANSNAVNITIIDNNDPSCTYSFSQDGPGNCSDACTIFDQGLASIQCNNNGTTSNVNDDFITFSLNVPAISTASGYNITAAGTTVTPSNGLYNTLQTFSLPIGSAGNGGTTITLTDQNNPGCTLSFFLFDPGDCSAVCNIEATEVNLFCQDSGTPGIFDDDTYRVEFEITNPTAASGSSWISDTPNGDTAGDYDDIASLGPFLISDGPIDVTFTDLVSPNCFVTVNLAPPPPCSDTCVIQSAGLTNLVCDNDILEFDLNPIGNALDTIYGVQIDNAMIVGSPVGYFGETTTFRFLPAEPLPDQYEIVITDSTVADCQFILTVDNVCKNCEITDLDIQHVTCNDAGTPSDPDDDFIEVELLVTSVYGTSYTVELANGNLLSGTGLYGAPSTFSMPGGSAGGGNVPLVVRDLSTPSCSQVFVIADPGTCSDECLLTEVNPTDIICDDNGTPGAPNDDRVTFSLMVDGLNTAGNYTLSSVNGEITPAQGTYGTTSTFSLPPGSTDVSISNVVITDNNDGNCSSSFNLSSPGSCSDSCALTVTLLDTYCLDNGTASDPTDDLFEFIVEVNNPVGTEGWFTVPPTGMENGEFGIPTVIGAYPISGGSINLAFIDENLTSCFSILTVAPQASCSDSCTLEAAVNVLACEDNSTPGTAQDDFFIAELTLSGVNNGSSFGISGLLDTTGLYDSTFVLGPLPANIPSTTITVFDLDQTDCTVDLEIFSPGTCSAGCSDSDTTLVFLESCNPLDTGISVEILANQLACDSFIITQTSLLPSDTTLILSQSCNPADTGSISQVLTNQFGCDSTVIMTTTLLPSDSTMLFSQSCNPADTGTVVQILTNQFGCDSTVITTTTLLPGDSIFVSAVSCNPVDTGTTIEILNNQFGCDSVVTTLTTLAAQYEITNTLFSCNPQDTGSVSQTFTSQLGCDSVVVTQTLLAPSDTTLQFIESCNPADTGTVVQTLTNQFGCDSTVITTTTLLPGDSTMLFSQSCNPADTGTVVQILTNQFGCDSTVVTTTTLLPSDTTLLFSQSCNPADTGTVAQTLTNQFGCDSTVITTTTLLPSDTTLLFSESCNPVDTGTVAQTLTNQFGCDSTVIMTTTLLPSYRTPVVLDICAGDSTLFNGTYYSESQPNGIDTLNTVNGCDSILEVSINVLLQPEIRYFRDTLCADEVQEFFGTTYTIDQPTGQHIIPSIENGCDSVITNIELTFNLPEAALELTDPDCPDSTGHWSISRLSGGLPPYTYAIDGINFEIAEGLPLRGPIVPGNYVLILRDALGCEAQQPFEIQAMPSLTLDLGGEIEVRQGDTLTLTPELNFIPDSLIWSPAELLDCTGCLNPALIPMNSTTITLRALMDAGCEVEDAVLIQVDKRVPVYAPNAFSPNGDNKNDYFTLFAKPNQVMEIDFLSIYDRWGNQVFEAKSFPANEENLGWDGTSRGQLLNSGVYVYMTEVTLIDGRKLQMEGEVHLMR</sequence>
<name>A0A098S5P5_9BACT</name>
<gene>
    <name evidence="1" type="ORF">IX84_14520</name>
</gene>
<dbReference type="NCBIfam" id="TIGR04131">
    <property type="entry name" value="Bac_Flav_CTERM"/>
    <property type="match status" value="1"/>
</dbReference>
<comment type="caution">
    <text evidence="1">The sequence shown here is derived from an EMBL/GenBank/DDBJ whole genome shotgun (WGS) entry which is preliminary data.</text>
</comment>
<reference evidence="1 2" key="1">
    <citation type="journal article" date="2014" name="Int. J. Syst. Evol. Microbiol.">
        <title>Phaeodactylibacter xiamenensis gen. nov., sp. nov., a member of the family Saprospiraceae isolated from the marine alga Phaeodactylum tricornutum.</title>
        <authorList>
            <person name="Chen Z.Jr."/>
            <person name="Lei X."/>
            <person name="Lai Q."/>
            <person name="Li Y."/>
            <person name="Zhang B."/>
            <person name="Zhang J."/>
            <person name="Zhang H."/>
            <person name="Yang L."/>
            <person name="Zheng W."/>
            <person name="Tian Y."/>
            <person name="Yu Z."/>
            <person name="Xu H.Jr."/>
            <person name="Zheng T."/>
        </authorList>
    </citation>
    <scope>NUCLEOTIDE SEQUENCE [LARGE SCALE GENOMIC DNA]</scope>
    <source>
        <strain evidence="1 2">KD52</strain>
    </source>
</reference>
<dbReference type="OrthoDB" id="9765926at2"/>
<evidence type="ECO:0000313" key="2">
    <source>
        <dbReference type="Proteomes" id="UP000029736"/>
    </source>
</evidence>
<dbReference type="RefSeq" id="WP_044221782.1">
    <property type="nucleotide sequence ID" value="NZ_JBKAGJ010000027.1"/>
</dbReference>
<proteinExistence type="predicted"/>
<dbReference type="STRING" id="1524460.IX84_14520"/>
<dbReference type="EMBL" id="JPOS01000035">
    <property type="protein sequence ID" value="KGE87430.1"/>
    <property type="molecule type" value="Genomic_DNA"/>
</dbReference>
<protein>
    <submittedName>
        <fullName evidence="1">Uncharacterized protein</fullName>
    </submittedName>
</protein>
<organism evidence="1 2">
    <name type="scientific">Phaeodactylibacter xiamenensis</name>
    <dbReference type="NCBI Taxonomy" id="1524460"/>
    <lineage>
        <taxon>Bacteria</taxon>
        <taxon>Pseudomonadati</taxon>
        <taxon>Bacteroidota</taxon>
        <taxon>Saprospiria</taxon>
        <taxon>Saprospirales</taxon>
        <taxon>Haliscomenobacteraceae</taxon>
        <taxon>Phaeodactylibacter</taxon>
    </lineage>
</organism>
<dbReference type="Pfam" id="PF13585">
    <property type="entry name" value="CHU_C"/>
    <property type="match status" value="1"/>
</dbReference>
<dbReference type="PROSITE" id="PS51257">
    <property type="entry name" value="PROKAR_LIPOPROTEIN"/>
    <property type="match status" value="1"/>
</dbReference>
<evidence type="ECO:0000313" key="1">
    <source>
        <dbReference type="EMBL" id="KGE87430.1"/>
    </source>
</evidence>
<dbReference type="InterPro" id="IPR026341">
    <property type="entry name" value="T9SS_type_B"/>
</dbReference>
<dbReference type="Proteomes" id="UP000029736">
    <property type="component" value="Unassembled WGS sequence"/>
</dbReference>
<accession>A0A098S5P5</accession>
<keyword evidence="2" id="KW-1185">Reference proteome</keyword>